<name>A0A179DFM8_9SPHI</name>
<evidence type="ECO:0000259" key="1">
    <source>
        <dbReference type="PROSITE" id="PS51704"/>
    </source>
</evidence>
<dbReference type="GO" id="GO:0008081">
    <property type="term" value="F:phosphoric diester hydrolase activity"/>
    <property type="evidence" value="ECO:0007669"/>
    <property type="project" value="InterPro"/>
</dbReference>
<reference evidence="2 3" key="1">
    <citation type="submission" date="2016-04" db="EMBL/GenBank/DDBJ databases">
        <authorList>
            <person name="Evans L.H."/>
            <person name="Alamgir A."/>
            <person name="Owens N."/>
            <person name="Weber N.D."/>
            <person name="Virtaneva K."/>
            <person name="Barbian K."/>
            <person name="Babar A."/>
            <person name="Rosenke K."/>
        </authorList>
    </citation>
    <scope>NUCLEOTIDE SEQUENCE [LARGE SCALE GENOMIC DNA]</scope>
    <source>
        <strain evidence="2 3">CCM 8644</strain>
    </source>
</reference>
<dbReference type="AlphaFoldDB" id="A0A179DFM8"/>
<dbReference type="PANTHER" id="PTHR46211:SF14">
    <property type="entry name" value="GLYCEROPHOSPHODIESTER PHOSPHODIESTERASE"/>
    <property type="match status" value="1"/>
</dbReference>
<accession>A0A179DFM8</accession>
<dbReference type="RefSeq" id="WP_068822843.1">
    <property type="nucleotide sequence ID" value="NZ_LWHJ01000028.1"/>
</dbReference>
<dbReference type="STRING" id="1826909.A5893_11705"/>
<dbReference type="Gene3D" id="3.20.20.190">
    <property type="entry name" value="Phosphatidylinositol (PI) phosphodiesterase"/>
    <property type="match status" value="1"/>
</dbReference>
<proteinExistence type="predicted"/>
<organism evidence="2 3">
    <name type="scientific">Pedobacter psychrophilus</name>
    <dbReference type="NCBI Taxonomy" id="1826909"/>
    <lineage>
        <taxon>Bacteria</taxon>
        <taxon>Pseudomonadati</taxon>
        <taxon>Bacteroidota</taxon>
        <taxon>Sphingobacteriia</taxon>
        <taxon>Sphingobacteriales</taxon>
        <taxon>Sphingobacteriaceae</taxon>
        <taxon>Pedobacter</taxon>
    </lineage>
</organism>
<evidence type="ECO:0000313" key="3">
    <source>
        <dbReference type="Proteomes" id="UP000078459"/>
    </source>
</evidence>
<dbReference type="Pfam" id="PF03009">
    <property type="entry name" value="GDPD"/>
    <property type="match status" value="1"/>
</dbReference>
<gene>
    <name evidence="2" type="ORF">A5893_11705</name>
</gene>
<dbReference type="OrthoDB" id="384721at2"/>
<feature type="domain" description="GP-PDE" evidence="1">
    <location>
        <begin position="34"/>
        <end position="301"/>
    </location>
</feature>
<dbReference type="SUPFAM" id="SSF51695">
    <property type="entry name" value="PLC-like phosphodiesterases"/>
    <property type="match status" value="1"/>
</dbReference>
<evidence type="ECO:0000313" key="2">
    <source>
        <dbReference type="EMBL" id="OAQ39319.1"/>
    </source>
</evidence>
<dbReference type="PROSITE" id="PS51704">
    <property type="entry name" value="GP_PDE"/>
    <property type="match status" value="1"/>
</dbReference>
<dbReference type="InterPro" id="IPR017946">
    <property type="entry name" value="PLC-like_Pdiesterase_TIM-brl"/>
</dbReference>
<protein>
    <submittedName>
        <fullName evidence="2">Glycerophosphodiester phosphodiesterase</fullName>
    </submittedName>
</protein>
<dbReference type="Proteomes" id="UP000078459">
    <property type="component" value="Unassembled WGS sequence"/>
</dbReference>
<reference evidence="2 3" key="2">
    <citation type="submission" date="2016-06" db="EMBL/GenBank/DDBJ databases">
        <title>Pedobacter psychrophilus sp. nov., isolated from Antarctic fragmentary rock.</title>
        <authorList>
            <person name="Svec P."/>
        </authorList>
    </citation>
    <scope>NUCLEOTIDE SEQUENCE [LARGE SCALE GENOMIC DNA]</scope>
    <source>
        <strain evidence="2 3">CCM 8644</strain>
    </source>
</reference>
<dbReference type="PANTHER" id="PTHR46211">
    <property type="entry name" value="GLYCEROPHOSPHORYL DIESTER PHOSPHODIESTERASE"/>
    <property type="match status" value="1"/>
</dbReference>
<keyword evidence="3" id="KW-1185">Reference proteome</keyword>
<sequence>MKIRYSITFFFLIIITACKSTKPSKQSKMEFPKFDIEAHRGGRGLMPENSIPAMLNALAMGVNTLEMDTHITKDGQVVVTHDDYLSPAFILQPNKEEIPKSEAQKNIIYQMPYADLKRFDIGSKYYPAFPQQKKINTSIPLLSDIIDAVQSDIDKNNRKQIFYNIETKCSEKGDGILHPNPDKFVELLINIIKEKKITSFVIIQSFDKRTIQIINKKNPEIKTAYLISNKKTFEENIKELGYKPFIYNPEYHLVNKDLILKCHQQNIKIIPWTVNTLEEINLLKNLGVDGVITDYPNLLLP</sequence>
<dbReference type="GO" id="GO:0006629">
    <property type="term" value="P:lipid metabolic process"/>
    <property type="evidence" value="ECO:0007669"/>
    <property type="project" value="InterPro"/>
</dbReference>
<dbReference type="InterPro" id="IPR030395">
    <property type="entry name" value="GP_PDE_dom"/>
</dbReference>
<comment type="caution">
    <text evidence="2">The sequence shown here is derived from an EMBL/GenBank/DDBJ whole genome shotgun (WGS) entry which is preliminary data.</text>
</comment>
<dbReference type="PROSITE" id="PS51257">
    <property type="entry name" value="PROKAR_LIPOPROTEIN"/>
    <property type="match status" value="1"/>
</dbReference>
<dbReference type="EMBL" id="LWHJ01000028">
    <property type="protein sequence ID" value="OAQ39319.1"/>
    <property type="molecule type" value="Genomic_DNA"/>
</dbReference>